<evidence type="ECO:0000313" key="1">
    <source>
        <dbReference type="EMBL" id="ACF11086.1"/>
    </source>
</evidence>
<accession>B3QMD3</accession>
<dbReference type="Proteomes" id="UP000008811">
    <property type="component" value="Chromosome"/>
</dbReference>
<dbReference type="KEGG" id="cpc:Cpar_0666"/>
<dbReference type="Pfam" id="PF14022">
    <property type="entry name" value="DUF4238"/>
    <property type="match status" value="1"/>
</dbReference>
<dbReference type="EMBL" id="CP001099">
    <property type="protein sequence ID" value="ACF11086.1"/>
    <property type="molecule type" value="Genomic_DNA"/>
</dbReference>
<protein>
    <recommendedName>
        <fullName evidence="3">DUF4238 domain-containing protein</fullName>
    </recommendedName>
</protein>
<dbReference type="OrthoDB" id="581042at2"/>
<evidence type="ECO:0000313" key="2">
    <source>
        <dbReference type="Proteomes" id="UP000008811"/>
    </source>
</evidence>
<dbReference type="AlphaFoldDB" id="B3QMD3"/>
<organism evidence="1 2">
    <name type="scientific">Chlorobaculum parvum (strain DSM 263 / NCIMB 8327)</name>
    <name type="common">Chlorobium vibrioforme subsp. thiosulfatophilum</name>
    <dbReference type="NCBI Taxonomy" id="517417"/>
    <lineage>
        <taxon>Bacteria</taxon>
        <taxon>Pseudomonadati</taxon>
        <taxon>Chlorobiota</taxon>
        <taxon>Chlorobiia</taxon>
        <taxon>Chlorobiales</taxon>
        <taxon>Chlorobiaceae</taxon>
        <taxon>Chlorobaculum</taxon>
    </lineage>
</organism>
<dbReference type="InterPro" id="IPR025332">
    <property type="entry name" value="DUF4238"/>
</dbReference>
<evidence type="ECO:0008006" key="3">
    <source>
        <dbReference type="Google" id="ProtNLM"/>
    </source>
</evidence>
<dbReference type="eggNOG" id="ENOG5032XNR">
    <property type="taxonomic scope" value="Bacteria"/>
</dbReference>
<proteinExistence type="predicted"/>
<name>B3QMD3_CHLP8</name>
<dbReference type="RefSeq" id="WP_012501919.1">
    <property type="nucleotide sequence ID" value="NC_011027.1"/>
</dbReference>
<keyword evidence="2" id="KW-1185">Reference proteome</keyword>
<gene>
    <name evidence="1" type="ordered locus">Cpar_0666</name>
</gene>
<reference evidence="1" key="1">
    <citation type="submission" date="2008-06" db="EMBL/GenBank/DDBJ databases">
        <title>Complete sequence of Chlorobaculum parvum NCIB 8327.</title>
        <authorList>
            <consortium name="US DOE Joint Genome Institute"/>
            <person name="Lucas S."/>
            <person name="Copeland A."/>
            <person name="Lapidus A."/>
            <person name="Glavina del Rio T."/>
            <person name="Dalin E."/>
            <person name="Tice H."/>
            <person name="Bruce D."/>
            <person name="Goodwin L."/>
            <person name="Pitluck S."/>
            <person name="Schmutz J."/>
            <person name="Larimer F."/>
            <person name="Land M."/>
            <person name="Hauser L."/>
            <person name="Kyrpides N."/>
            <person name="Mikhailova N."/>
            <person name="Zhao F."/>
            <person name="Li T."/>
            <person name="Liu Z."/>
            <person name="Overmann J."/>
            <person name="Bryant D.A."/>
            <person name="Richardson P."/>
        </authorList>
    </citation>
    <scope>NUCLEOTIDE SEQUENCE [LARGE SCALE GENOMIC DNA]</scope>
    <source>
        <strain evidence="1">NCIB 8327</strain>
    </source>
</reference>
<dbReference type="HOGENOM" id="CLU_077971_0_0_10"/>
<sequence length="303" mass="35734">MKKRKQHYVWRHYLKPWATDDKVFCLRENNVFQSNLMGIANERDFYRLKELSQADIDFIEKIAIDPSPAFLQKLHKDLIKQFNFIFELRNFVQDQGITNPDISERIEEAVNNLEEDFHDRIEDSVIGYLKSILSGDTKFLETDEGFMNFIYFLCVQYMRTKKIKKSVLANVNPPKHINLEKIWNILSHIYATNMGWSLYADRSSLQFVLLENQSSTQFVTGDQPVINTYGTGDPKKPPQRLEFYYPISPFIALLLVDQKNNVEEKRRTIGHAQVMAYNEYIVRNSHEQLYAATRESLEMYVHL</sequence>